<name>A0ABR2R0S8_9ROSI</name>
<feature type="compositionally biased region" description="Polar residues" evidence="1">
    <location>
        <begin position="171"/>
        <end position="188"/>
    </location>
</feature>
<comment type="caution">
    <text evidence="2">The sequence shown here is derived from an EMBL/GenBank/DDBJ whole genome shotgun (WGS) entry which is preliminary data.</text>
</comment>
<evidence type="ECO:0000313" key="2">
    <source>
        <dbReference type="EMBL" id="KAK9006554.1"/>
    </source>
</evidence>
<accession>A0ABR2R0S8</accession>
<dbReference type="EMBL" id="JBBPBN010000028">
    <property type="protein sequence ID" value="KAK9006554.1"/>
    <property type="molecule type" value="Genomic_DNA"/>
</dbReference>
<protein>
    <recommendedName>
        <fullName evidence="4">GAG-pre-integrase domain-containing protein</fullName>
    </recommendedName>
</protein>
<dbReference type="Proteomes" id="UP001396334">
    <property type="component" value="Unassembled WGS sequence"/>
</dbReference>
<feature type="region of interest" description="Disordered" evidence="1">
    <location>
        <begin position="1"/>
        <end position="56"/>
    </location>
</feature>
<proteinExistence type="predicted"/>
<organism evidence="2 3">
    <name type="scientific">Hibiscus sabdariffa</name>
    <name type="common">roselle</name>
    <dbReference type="NCBI Taxonomy" id="183260"/>
    <lineage>
        <taxon>Eukaryota</taxon>
        <taxon>Viridiplantae</taxon>
        <taxon>Streptophyta</taxon>
        <taxon>Embryophyta</taxon>
        <taxon>Tracheophyta</taxon>
        <taxon>Spermatophyta</taxon>
        <taxon>Magnoliopsida</taxon>
        <taxon>eudicotyledons</taxon>
        <taxon>Gunneridae</taxon>
        <taxon>Pentapetalae</taxon>
        <taxon>rosids</taxon>
        <taxon>malvids</taxon>
        <taxon>Malvales</taxon>
        <taxon>Malvaceae</taxon>
        <taxon>Malvoideae</taxon>
        <taxon>Hibiscus</taxon>
    </lineage>
</organism>
<feature type="compositionally biased region" description="Gly residues" evidence="1">
    <location>
        <begin position="11"/>
        <end position="20"/>
    </location>
</feature>
<feature type="region of interest" description="Disordered" evidence="1">
    <location>
        <begin position="167"/>
        <end position="188"/>
    </location>
</feature>
<gene>
    <name evidence="2" type="ORF">V6N11_018891</name>
</gene>
<keyword evidence="3" id="KW-1185">Reference proteome</keyword>
<sequence length="329" mass="34757">MVNTAEVLDANGGGANGGVAQGSDDASQMFSNKRIKNNESQGQAGFVQSSGSQNRGRAYKNVPEANTYHCQNESFEHSYEPFVAATTEDSEPAQEQPSVEAKIAVLNKDVLAYWLWHKRLGHFSSEVKSAQDVFESEPVPVVPNYQAPFDAGHSHEQIMPTQVRNGLRDSTPATSSADPITSDSTAGSGSFATMTDSLLCDHEEGLTAGGIVSDEAEVPAIEVAVETTDDADVHDDEAIEEGGTIDAEIPAVDVVVGAAYTTAEEISSTDPTAGSGSSLVRNTHTMLTRILISQSIDAISLLSVKFCSPEVFQHGIRATAVVLIGVLLS</sequence>
<reference evidence="2 3" key="1">
    <citation type="journal article" date="2024" name="G3 (Bethesda)">
        <title>Genome assembly of Hibiscus sabdariffa L. provides insights into metabolisms of medicinal natural products.</title>
        <authorList>
            <person name="Kim T."/>
        </authorList>
    </citation>
    <scope>NUCLEOTIDE SEQUENCE [LARGE SCALE GENOMIC DNA]</scope>
    <source>
        <strain evidence="2">TK-2024</strain>
        <tissue evidence="2">Old leaves</tissue>
    </source>
</reference>
<evidence type="ECO:0008006" key="4">
    <source>
        <dbReference type="Google" id="ProtNLM"/>
    </source>
</evidence>
<feature type="compositionally biased region" description="Polar residues" evidence="1">
    <location>
        <begin position="38"/>
        <end position="55"/>
    </location>
</feature>
<evidence type="ECO:0000256" key="1">
    <source>
        <dbReference type="SAM" id="MobiDB-lite"/>
    </source>
</evidence>
<evidence type="ECO:0000313" key="3">
    <source>
        <dbReference type="Proteomes" id="UP001396334"/>
    </source>
</evidence>